<keyword evidence="3" id="KW-1185">Reference proteome</keyword>
<dbReference type="Gene3D" id="3.40.630.30">
    <property type="match status" value="1"/>
</dbReference>
<evidence type="ECO:0000259" key="1">
    <source>
        <dbReference type="PROSITE" id="PS51186"/>
    </source>
</evidence>
<gene>
    <name evidence="2" type="ORF">SAMN05421761_1159</name>
</gene>
<evidence type="ECO:0000313" key="2">
    <source>
        <dbReference type="EMBL" id="SIT07491.1"/>
    </source>
</evidence>
<dbReference type="Pfam" id="PF13302">
    <property type="entry name" value="Acetyltransf_3"/>
    <property type="match status" value="1"/>
</dbReference>
<organism evidence="2 3">
    <name type="scientific">Belliella pelovolcani</name>
    <dbReference type="NCBI Taxonomy" id="529505"/>
    <lineage>
        <taxon>Bacteria</taxon>
        <taxon>Pseudomonadati</taxon>
        <taxon>Bacteroidota</taxon>
        <taxon>Cytophagia</taxon>
        <taxon>Cytophagales</taxon>
        <taxon>Cyclobacteriaceae</taxon>
        <taxon>Belliella</taxon>
    </lineage>
</organism>
<dbReference type="PANTHER" id="PTHR43328">
    <property type="entry name" value="ACETYLTRANSFERASE-RELATED"/>
    <property type="match status" value="1"/>
</dbReference>
<dbReference type="RefSeq" id="WP_076502522.1">
    <property type="nucleotide sequence ID" value="NZ_FTOP01000015.1"/>
</dbReference>
<dbReference type="GO" id="GO:0016747">
    <property type="term" value="F:acyltransferase activity, transferring groups other than amino-acyl groups"/>
    <property type="evidence" value="ECO:0007669"/>
    <property type="project" value="InterPro"/>
</dbReference>
<feature type="domain" description="N-acetyltransferase" evidence="1">
    <location>
        <begin position="17"/>
        <end position="171"/>
    </location>
</feature>
<proteinExistence type="predicted"/>
<protein>
    <submittedName>
        <fullName evidence="2">Protein N-acetyltransferase, RimJ/RimL family</fullName>
    </submittedName>
</protein>
<dbReference type="EMBL" id="FTOP01000015">
    <property type="protein sequence ID" value="SIT07491.1"/>
    <property type="molecule type" value="Genomic_DNA"/>
</dbReference>
<dbReference type="STRING" id="529505.SAMN05421761_1159"/>
<keyword evidence="2" id="KW-0808">Transferase</keyword>
<name>A0A1N7PA91_9BACT</name>
<dbReference type="CDD" id="cd04301">
    <property type="entry name" value="NAT_SF"/>
    <property type="match status" value="1"/>
</dbReference>
<dbReference type="SUPFAM" id="SSF55729">
    <property type="entry name" value="Acyl-CoA N-acyltransferases (Nat)"/>
    <property type="match status" value="1"/>
</dbReference>
<reference evidence="3" key="1">
    <citation type="submission" date="2017-01" db="EMBL/GenBank/DDBJ databases">
        <authorList>
            <person name="Varghese N."/>
            <person name="Submissions S."/>
        </authorList>
    </citation>
    <scope>NUCLEOTIDE SEQUENCE [LARGE SCALE GENOMIC DNA]</scope>
    <source>
        <strain evidence="3">DSM 46698</strain>
    </source>
</reference>
<dbReference type="InterPro" id="IPR016181">
    <property type="entry name" value="Acyl_CoA_acyltransferase"/>
</dbReference>
<sequence length="179" mass="20762">MKICGKNNISLVRWHEGHFHQLYPIANNPKIAANLRDAFPQPYTIHDARHWIEHNIKFTPPQNFAIEYEDHLVGSIGGEIGKEELRTNMEIGFWIAEPYWGKGIATEALMLYTEHLLERFPEIKRIYSQVFDFNTASMKVLENAGYVPEAILKDAYIKNGKVGDLFQYVIIRSEVEKNQ</sequence>
<dbReference type="PROSITE" id="PS51186">
    <property type="entry name" value="GNAT"/>
    <property type="match status" value="1"/>
</dbReference>
<accession>A0A1N7PA91</accession>
<dbReference type="PANTHER" id="PTHR43328:SF1">
    <property type="entry name" value="N-ACETYLTRANSFERASE DOMAIN-CONTAINING PROTEIN"/>
    <property type="match status" value="1"/>
</dbReference>
<evidence type="ECO:0000313" key="3">
    <source>
        <dbReference type="Proteomes" id="UP000186026"/>
    </source>
</evidence>
<dbReference type="Proteomes" id="UP000186026">
    <property type="component" value="Unassembled WGS sequence"/>
</dbReference>
<dbReference type="OrthoDB" id="9788916at2"/>
<dbReference type="AlphaFoldDB" id="A0A1N7PA91"/>
<dbReference type="InterPro" id="IPR000182">
    <property type="entry name" value="GNAT_dom"/>
</dbReference>